<accession>A0ABZ2MNS3</accession>
<reference evidence="1 2" key="1">
    <citation type="submission" date="2024-02" db="EMBL/GenBank/DDBJ databases">
        <title>Seven novel Bacillus-like species.</title>
        <authorList>
            <person name="Liu G."/>
        </authorList>
    </citation>
    <scope>NUCLEOTIDE SEQUENCE [LARGE SCALE GENOMIC DNA]</scope>
    <source>
        <strain evidence="1 2">FJAT-53654</strain>
    </source>
</reference>
<proteinExistence type="predicted"/>
<keyword evidence="2" id="KW-1185">Reference proteome</keyword>
<dbReference type="Proteomes" id="UP001368328">
    <property type="component" value="Chromosome"/>
</dbReference>
<gene>
    <name evidence="1" type="ORF">WCV66_17355</name>
</gene>
<evidence type="ECO:0000313" key="2">
    <source>
        <dbReference type="Proteomes" id="UP001368328"/>
    </source>
</evidence>
<dbReference type="RefSeq" id="WP_338786279.1">
    <property type="nucleotide sequence ID" value="NZ_CP147403.1"/>
</dbReference>
<sequence>MNLWQNREIAMQIFNNELSDDYNCVVKLFNLFDEVIGSYTEDTGVLRVTGLINIKIHTLCHGMLSLAMDGLAQESGALFRPAIEAYEKLVYLREDPNRVEQFYEGTLPQAGDIARKINGEFKEVRVYLNNNASHFKFEYHSLRHLVQITDEGKFILRQPSFTPEVLKENLGTLAVFLIHVLYEAIAGLKQNDIEINDLVKKLEPLYLQVGRLFGK</sequence>
<organism evidence="1 2">
    <name type="scientific">Metabacillus rhizosphaerae</name>
    <dbReference type="NCBI Taxonomy" id="3117747"/>
    <lineage>
        <taxon>Bacteria</taxon>
        <taxon>Bacillati</taxon>
        <taxon>Bacillota</taxon>
        <taxon>Bacilli</taxon>
        <taxon>Bacillales</taxon>
        <taxon>Bacillaceae</taxon>
        <taxon>Metabacillus</taxon>
    </lineage>
</organism>
<evidence type="ECO:0000313" key="1">
    <source>
        <dbReference type="EMBL" id="WXB87008.1"/>
    </source>
</evidence>
<dbReference type="EMBL" id="CP147403">
    <property type="protein sequence ID" value="WXB87008.1"/>
    <property type="molecule type" value="Genomic_DNA"/>
</dbReference>
<name>A0ABZ2MNS3_9BACI</name>
<protein>
    <submittedName>
        <fullName evidence="1">Uncharacterized protein</fullName>
    </submittedName>
</protein>